<dbReference type="GO" id="GO:0043200">
    <property type="term" value="P:response to amino acid"/>
    <property type="evidence" value="ECO:0007669"/>
    <property type="project" value="TreeGrafter"/>
</dbReference>
<evidence type="ECO:0000313" key="5">
    <source>
        <dbReference type="EMBL" id="ASN59223.1"/>
    </source>
</evidence>
<keyword evidence="3" id="KW-0804">Transcription</keyword>
<dbReference type="Pfam" id="PF13404">
    <property type="entry name" value="HTH_AsnC-type"/>
    <property type="match status" value="1"/>
</dbReference>
<dbReference type="Gene3D" id="3.30.70.920">
    <property type="match status" value="1"/>
</dbReference>
<keyword evidence="1" id="KW-0805">Transcription regulation</keyword>
<organism evidence="5 6">
    <name type="scientific">Latilactobacillus curvatus</name>
    <name type="common">Lactobacillus curvatus</name>
    <dbReference type="NCBI Taxonomy" id="28038"/>
    <lineage>
        <taxon>Bacteria</taxon>
        <taxon>Bacillati</taxon>
        <taxon>Bacillota</taxon>
        <taxon>Bacilli</taxon>
        <taxon>Lactobacillales</taxon>
        <taxon>Lactobacillaceae</taxon>
        <taxon>Latilactobacillus</taxon>
    </lineage>
</organism>
<evidence type="ECO:0000256" key="3">
    <source>
        <dbReference type="ARBA" id="ARBA00023163"/>
    </source>
</evidence>
<dbReference type="SUPFAM" id="SSF46785">
    <property type="entry name" value="Winged helix' DNA-binding domain"/>
    <property type="match status" value="1"/>
</dbReference>
<dbReference type="InterPro" id="IPR019887">
    <property type="entry name" value="Tscrpt_reg_AsnC/Lrp_C"/>
</dbReference>
<evidence type="ECO:0000256" key="1">
    <source>
        <dbReference type="ARBA" id="ARBA00023015"/>
    </source>
</evidence>
<gene>
    <name evidence="5" type="ORF">CG419_00600</name>
</gene>
<accession>A0AAC9XZQ8</accession>
<reference evidence="5 6" key="1">
    <citation type="submission" date="2017-07" db="EMBL/GenBank/DDBJ databases">
        <title>Lactobacillus curvatus MRS6 whole genome.</title>
        <authorList>
            <person name="Jans C."/>
            <person name="Lagler S."/>
            <person name="Lacroix C."/>
            <person name="Meile L."/>
            <person name="Stevens M.J.A."/>
        </authorList>
    </citation>
    <scope>NUCLEOTIDE SEQUENCE [LARGE SCALE GENOMIC DNA]</scope>
    <source>
        <strain evidence="5 6">MRS6</strain>
    </source>
</reference>
<dbReference type="InterPro" id="IPR019888">
    <property type="entry name" value="Tscrpt_reg_AsnC-like"/>
</dbReference>
<protein>
    <submittedName>
        <fullName evidence="5">AsnC family protein</fullName>
    </submittedName>
</protein>
<dbReference type="Gene3D" id="1.10.10.10">
    <property type="entry name" value="Winged helix-like DNA-binding domain superfamily/Winged helix DNA-binding domain"/>
    <property type="match status" value="1"/>
</dbReference>
<dbReference type="PROSITE" id="PS50956">
    <property type="entry name" value="HTH_ASNC_2"/>
    <property type="match status" value="1"/>
</dbReference>
<keyword evidence="2" id="KW-0238">DNA-binding</keyword>
<dbReference type="GO" id="GO:0043565">
    <property type="term" value="F:sequence-specific DNA binding"/>
    <property type="evidence" value="ECO:0007669"/>
    <property type="project" value="InterPro"/>
</dbReference>
<dbReference type="InterPro" id="IPR011008">
    <property type="entry name" value="Dimeric_a/b-barrel"/>
</dbReference>
<dbReference type="Proteomes" id="UP000199749">
    <property type="component" value="Chromosome"/>
</dbReference>
<sequence length="134" mass="15595">MDQINNDILNLLRKNGRLSNKEIGKMVHLTGQAVGQRISSMIEDEIIAHFTVSLNYKNRQFIRIFMNNNHFSDVESAINQYHEVDSFYKVSGQACYIVTAHFNQEQLSVFINHISNWARYSVEVVLKDVKDYPK</sequence>
<dbReference type="PANTHER" id="PTHR30154:SF55">
    <property type="entry name" value="HTH-TYPE TRANSCRIPTIONAL REGULATOR LRPB"/>
    <property type="match status" value="1"/>
</dbReference>
<dbReference type="AlphaFoldDB" id="A0AAC9XZQ8"/>
<evidence type="ECO:0000259" key="4">
    <source>
        <dbReference type="PROSITE" id="PS50956"/>
    </source>
</evidence>
<dbReference type="EMBL" id="CP022474">
    <property type="protein sequence ID" value="ASN59223.1"/>
    <property type="molecule type" value="Genomic_DNA"/>
</dbReference>
<dbReference type="Pfam" id="PF01037">
    <property type="entry name" value="AsnC_trans_reg"/>
    <property type="match status" value="1"/>
</dbReference>
<dbReference type="InterPro" id="IPR000485">
    <property type="entry name" value="AsnC-type_HTH_dom"/>
</dbReference>
<dbReference type="InterPro" id="IPR036388">
    <property type="entry name" value="WH-like_DNA-bd_sf"/>
</dbReference>
<evidence type="ECO:0000313" key="6">
    <source>
        <dbReference type="Proteomes" id="UP000199749"/>
    </source>
</evidence>
<dbReference type="InterPro" id="IPR036390">
    <property type="entry name" value="WH_DNA-bd_sf"/>
</dbReference>
<name>A0AAC9XZQ8_LATCU</name>
<dbReference type="RefSeq" id="WP_076800474.1">
    <property type="nucleotide sequence ID" value="NZ_CP022474.1"/>
</dbReference>
<dbReference type="GO" id="GO:0005829">
    <property type="term" value="C:cytosol"/>
    <property type="evidence" value="ECO:0007669"/>
    <property type="project" value="TreeGrafter"/>
</dbReference>
<dbReference type="PRINTS" id="PR00033">
    <property type="entry name" value="HTHASNC"/>
</dbReference>
<dbReference type="SMART" id="SM00344">
    <property type="entry name" value="HTH_ASNC"/>
    <property type="match status" value="1"/>
</dbReference>
<dbReference type="PANTHER" id="PTHR30154">
    <property type="entry name" value="LEUCINE-RESPONSIVE REGULATORY PROTEIN"/>
    <property type="match status" value="1"/>
</dbReference>
<dbReference type="SUPFAM" id="SSF54909">
    <property type="entry name" value="Dimeric alpha+beta barrel"/>
    <property type="match status" value="1"/>
</dbReference>
<feature type="domain" description="HTH asnC-type" evidence="4">
    <location>
        <begin position="1"/>
        <end position="62"/>
    </location>
</feature>
<evidence type="ECO:0000256" key="2">
    <source>
        <dbReference type="ARBA" id="ARBA00023125"/>
    </source>
</evidence>
<proteinExistence type="predicted"/>